<comment type="caution">
    <text evidence="8">The sequence shown here is derived from an EMBL/GenBank/DDBJ whole genome shotgun (WGS) entry which is preliminary data.</text>
</comment>
<protein>
    <recommendedName>
        <fullName evidence="6">WAT1-related protein</fullName>
    </recommendedName>
</protein>
<comment type="similarity">
    <text evidence="2 6">Belongs to the drug/metabolite transporter (DMT) superfamily. Plant drug/metabolite exporter (P-DME) (TC 2.A.7.4) family.</text>
</comment>
<organism evidence="8 9">
    <name type="scientific">Eleusine coracana subsp. coracana</name>
    <dbReference type="NCBI Taxonomy" id="191504"/>
    <lineage>
        <taxon>Eukaryota</taxon>
        <taxon>Viridiplantae</taxon>
        <taxon>Streptophyta</taxon>
        <taxon>Embryophyta</taxon>
        <taxon>Tracheophyta</taxon>
        <taxon>Spermatophyta</taxon>
        <taxon>Magnoliopsida</taxon>
        <taxon>Liliopsida</taxon>
        <taxon>Poales</taxon>
        <taxon>Poaceae</taxon>
        <taxon>PACMAD clade</taxon>
        <taxon>Chloridoideae</taxon>
        <taxon>Cynodonteae</taxon>
        <taxon>Eleusininae</taxon>
        <taxon>Eleusine</taxon>
    </lineage>
</organism>
<feature type="transmembrane region" description="Helical" evidence="6">
    <location>
        <begin position="135"/>
        <end position="157"/>
    </location>
</feature>
<keyword evidence="3 6" id="KW-0812">Transmembrane</keyword>
<evidence type="ECO:0000313" key="8">
    <source>
        <dbReference type="EMBL" id="GJN32819.1"/>
    </source>
</evidence>
<accession>A0AAV5FAY2</accession>
<reference evidence="8" key="2">
    <citation type="submission" date="2021-12" db="EMBL/GenBank/DDBJ databases">
        <title>Resequencing data analysis of finger millet.</title>
        <authorList>
            <person name="Hatakeyama M."/>
            <person name="Aluri S."/>
            <person name="Balachadran M.T."/>
            <person name="Sivarajan S.R."/>
            <person name="Poveda L."/>
            <person name="Shimizu-Inatsugi R."/>
            <person name="Schlapbach R."/>
            <person name="Sreeman S.M."/>
            <person name="Shimizu K.K."/>
        </authorList>
    </citation>
    <scope>NUCLEOTIDE SEQUENCE</scope>
</reference>
<evidence type="ECO:0000256" key="6">
    <source>
        <dbReference type="RuleBase" id="RU363077"/>
    </source>
</evidence>
<feature type="transmembrane region" description="Helical" evidence="6">
    <location>
        <begin position="169"/>
        <end position="191"/>
    </location>
</feature>
<feature type="transmembrane region" description="Helical" evidence="6">
    <location>
        <begin position="33"/>
        <end position="55"/>
    </location>
</feature>
<evidence type="ECO:0000259" key="7">
    <source>
        <dbReference type="Pfam" id="PF00892"/>
    </source>
</evidence>
<gene>
    <name evidence="8" type="primary">gb21350</name>
    <name evidence="8" type="ORF">PR202_gb21350</name>
</gene>
<dbReference type="AlphaFoldDB" id="A0AAV5FAY2"/>
<evidence type="ECO:0000256" key="1">
    <source>
        <dbReference type="ARBA" id="ARBA00004141"/>
    </source>
</evidence>
<dbReference type="InterPro" id="IPR000620">
    <property type="entry name" value="EamA_dom"/>
</dbReference>
<keyword evidence="9" id="KW-1185">Reference proteome</keyword>
<dbReference type="InterPro" id="IPR037185">
    <property type="entry name" value="EmrE-like"/>
</dbReference>
<keyword evidence="5 6" id="KW-0472">Membrane</keyword>
<dbReference type="InterPro" id="IPR030184">
    <property type="entry name" value="WAT1-related"/>
</dbReference>
<comment type="subcellular location">
    <subcellularLocation>
        <location evidence="1 6">Membrane</location>
        <topology evidence="1 6">Multi-pass membrane protein</topology>
    </subcellularLocation>
</comment>
<feature type="domain" description="EamA" evidence="7">
    <location>
        <begin position="26"/>
        <end position="92"/>
    </location>
</feature>
<reference evidence="8" key="1">
    <citation type="journal article" date="2018" name="DNA Res.">
        <title>Multiple hybrid de novo genome assembly of finger millet, an orphan allotetraploid crop.</title>
        <authorList>
            <person name="Hatakeyama M."/>
            <person name="Aluri S."/>
            <person name="Balachadran M.T."/>
            <person name="Sivarajan S.R."/>
            <person name="Patrignani A."/>
            <person name="Gruter S."/>
            <person name="Poveda L."/>
            <person name="Shimizu-Inatsugi R."/>
            <person name="Baeten J."/>
            <person name="Francoijs K.J."/>
            <person name="Nataraja K.N."/>
            <person name="Reddy Y.A.N."/>
            <person name="Phadnis S."/>
            <person name="Ravikumar R.L."/>
            <person name="Schlapbach R."/>
            <person name="Sreeman S.M."/>
            <person name="Shimizu K.K."/>
        </authorList>
    </citation>
    <scope>NUCLEOTIDE SEQUENCE</scope>
</reference>
<feature type="transmembrane region" description="Helical" evidence="6">
    <location>
        <begin position="203"/>
        <end position="223"/>
    </location>
</feature>
<evidence type="ECO:0000256" key="2">
    <source>
        <dbReference type="ARBA" id="ARBA00007635"/>
    </source>
</evidence>
<dbReference type="Pfam" id="PF00892">
    <property type="entry name" value="EamA"/>
    <property type="match status" value="2"/>
</dbReference>
<name>A0AAV5FAY2_ELECO</name>
<feature type="transmembrane region" description="Helical" evidence="6">
    <location>
        <begin position="255"/>
        <end position="274"/>
    </location>
</feature>
<dbReference type="PANTHER" id="PTHR31218">
    <property type="entry name" value="WAT1-RELATED PROTEIN"/>
    <property type="match status" value="1"/>
</dbReference>
<feature type="domain" description="EamA" evidence="7">
    <location>
        <begin position="140"/>
        <end position="273"/>
    </location>
</feature>
<feature type="transmembrane region" description="Helical" evidence="6">
    <location>
        <begin position="230"/>
        <end position="249"/>
    </location>
</feature>
<dbReference type="GO" id="GO:0022857">
    <property type="term" value="F:transmembrane transporter activity"/>
    <property type="evidence" value="ECO:0007669"/>
    <property type="project" value="InterPro"/>
</dbReference>
<evidence type="ECO:0000256" key="5">
    <source>
        <dbReference type="ARBA" id="ARBA00023136"/>
    </source>
</evidence>
<evidence type="ECO:0000256" key="3">
    <source>
        <dbReference type="ARBA" id="ARBA00022692"/>
    </source>
</evidence>
<feature type="transmembrane region" description="Helical" evidence="6">
    <location>
        <begin position="67"/>
        <end position="92"/>
    </location>
</feature>
<dbReference type="Proteomes" id="UP001054889">
    <property type="component" value="Unassembled WGS sequence"/>
</dbReference>
<sequence>MPARAPVPHLPERLPCANPSLTMGMWEKVSLAIWGWISVNSVFGIVLAMGLYYYGLKATSAAYSVNFLNLIPIVTFVTAVVFGSEKLVFAMWPGKMVVSMFKGRLLHLWPTHLLRYSHAQQTASTASSGSGELHYGMAVGTLLLCGSCLSYGLWFVVQARLAKVFPSKYLVTTLTCLVGSLQSFTVGIFINHSIGQWKIKWDLQLLTVGVFNTAIPYVLNSWAITRRGPVYPSMFSSLLLVITTVMDSLLLGTNIYLGSVLGTLLIIVGLYAFLWGKGEELQLAAVHAMAQKPASSVQEALEKGADDMA</sequence>
<keyword evidence="4 6" id="KW-1133">Transmembrane helix</keyword>
<dbReference type="GO" id="GO:0016020">
    <property type="term" value="C:membrane"/>
    <property type="evidence" value="ECO:0007669"/>
    <property type="project" value="UniProtKB-SubCell"/>
</dbReference>
<dbReference type="EMBL" id="BQKI01000084">
    <property type="protein sequence ID" value="GJN32819.1"/>
    <property type="molecule type" value="Genomic_DNA"/>
</dbReference>
<dbReference type="SUPFAM" id="SSF103481">
    <property type="entry name" value="Multidrug resistance efflux transporter EmrE"/>
    <property type="match status" value="2"/>
</dbReference>
<evidence type="ECO:0000313" key="9">
    <source>
        <dbReference type="Proteomes" id="UP001054889"/>
    </source>
</evidence>
<proteinExistence type="inferred from homology"/>
<evidence type="ECO:0000256" key="4">
    <source>
        <dbReference type="ARBA" id="ARBA00022989"/>
    </source>
</evidence>